<dbReference type="InterPro" id="IPR011011">
    <property type="entry name" value="Znf_FYVE_PHD"/>
</dbReference>
<keyword evidence="1 3" id="KW-0863">Zinc-finger</keyword>
<dbReference type="InterPro" id="IPR013083">
    <property type="entry name" value="Znf_RING/FYVE/PHD"/>
</dbReference>
<evidence type="ECO:0000256" key="4">
    <source>
        <dbReference type="SAM" id="MobiDB-lite"/>
    </source>
</evidence>
<keyword evidence="5" id="KW-0812">Transmembrane</keyword>
<evidence type="ECO:0000256" key="3">
    <source>
        <dbReference type="PROSITE-ProRule" id="PRU00175"/>
    </source>
</evidence>
<evidence type="ECO:0000256" key="5">
    <source>
        <dbReference type="SAM" id="Phobius"/>
    </source>
</evidence>
<name>A0A0K2T7H1_LEPSM</name>
<evidence type="ECO:0000256" key="2">
    <source>
        <dbReference type="ARBA" id="ARBA00022833"/>
    </source>
</evidence>
<feature type="region of interest" description="Disordered" evidence="4">
    <location>
        <begin position="428"/>
        <end position="451"/>
    </location>
</feature>
<evidence type="ECO:0000259" key="6">
    <source>
        <dbReference type="PROSITE" id="PS50089"/>
    </source>
</evidence>
<feature type="domain" description="RING-type" evidence="6">
    <location>
        <begin position="137"/>
        <end position="182"/>
    </location>
</feature>
<dbReference type="Pfam" id="PF26054">
    <property type="entry name" value="PHD_G2E3"/>
    <property type="match status" value="1"/>
</dbReference>
<dbReference type="EMBL" id="HACA01004399">
    <property type="protein sequence ID" value="CDW21760.1"/>
    <property type="molecule type" value="Transcribed_RNA"/>
</dbReference>
<feature type="transmembrane region" description="Helical" evidence="5">
    <location>
        <begin position="59"/>
        <end position="84"/>
    </location>
</feature>
<dbReference type="InterPro" id="IPR001841">
    <property type="entry name" value="Znf_RING"/>
</dbReference>
<evidence type="ECO:0000313" key="7">
    <source>
        <dbReference type="EMBL" id="CDW21760.1"/>
    </source>
</evidence>
<dbReference type="OrthoDB" id="512616at2759"/>
<dbReference type="InterPro" id="IPR059102">
    <property type="entry name" value="PHD_PHF7/G2E3-like"/>
</dbReference>
<reference evidence="7" key="1">
    <citation type="submission" date="2014-05" db="EMBL/GenBank/DDBJ databases">
        <authorList>
            <person name="Chronopoulou M."/>
        </authorList>
    </citation>
    <scope>NUCLEOTIDE SEQUENCE</scope>
    <source>
        <tissue evidence="7">Whole organism</tissue>
    </source>
</reference>
<dbReference type="InterPro" id="IPR051188">
    <property type="entry name" value="PHD-type_Zinc_Finger"/>
</dbReference>
<keyword evidence="5" id="KW-0472">Membrane</keyword>
<protein>
    <recommendedName>
        <fullName evidence="6">RING-type domain-containing protein</fullName>
    </recommendedName>
</protein>
<dbReference type="GO" id="GO:0005634">
    <property type="term" value="C:nucleus"/>
    <property type="evidence" value="ECO:0007669"/>
    <property type="project" value="TreeGrafter"/>
</dbReference>
<organism evidence="7">
    <name type="scientific">Lepeophtheirus salmonis</name>
    <name type="common">Salmon louse</name>
    <name type="synonym">Caligus salmonis</name>
    <dbReference type="NCBI Taxonomy" id="72036"/>
    <lineage>
        <taxon>Eukaryota</taxon>
        <taxon>Metazoa</taxon>
        <taxon>Ecdysozoa</taxon>
        <taxon>Arthropoda</taxon>
        <taxon>Crustacea</taxon>
        <taxon>Multicrustacea</taxon>
        <taxon>Hexanauplia</taxon>
        <taxon>Copepoda</taxon>
        <taxon>Siphonostomatoida</taxon>
        <taxon>Caligidae</taxon>
        <taxon>Lepeophtheirus</taxon>
    </lineage>
</organism>
<sequence length="496" mass="55887">MQVLDPLTPFLFITFVSSFLLDSVRRMMNISGSKDSSYRTYTMSGSAARGSNVPIVLKLWLQSVITHFILLGLILTFFLFSILVGCAISNCHKSFHLPCAMKQDVLLVFKDTFSSYCKNHHPKQKIPIGAEKGSKECSICLQSLNNHSKLLWSPCCSSWAHKQCLSSYAASAGYFFKCPLCNDSHVFCDEMKSFGIYVPEQDASWEREPHAFEELAQRYGHCDVKGRCLCPQGRKHDVDYSDWEIILCRICGASGVHVKCGKLVASSSKKKLPEWTCELCHDVEKNLPVHHFHPVQRKSKKLVSISSLLKTISFRVSDSNDESILSLKMDSNHIISVSKSKKEKIPSQVTCFLQPDIYNENSSSEPSSSRMNTSSSPVVPILSKIITKKATLIGILPNSSRNQQKRLKRKLEENEDVNVEGKTSKINTNDWTFKRKSSSPSTATPLEPTQRVPAVKRIKIQFSPSSNKVKKIPFNDPNQKLISNFFYKIPKICNSK</sequence>
<dbReference type="SUPFAM" id="SSF57903">
    <property type="entry name" value="FYVE/PHD zinc finger"/>
    <property type="match status" value="1"/>
</dbReference>
<feature type="transmembrane region" description="Helical" evidence="5">
    <location>
        <begin position="6"/>
        <end position="24"/>
    </location>
</feature>
<keyword evidence="2" id="KW-0862">Zinc</keyword>
<dbReference type="CDD" id="cd16448">
    <property type="entry name" value="RING-H2"/>
    <property type="match status" value="1"/>
</dbReference>
<dbReference type="Gene3D" id="3.30.40.10">
    <property type="entry name" value="Zinc/RING finger domain, C3HC4 (zinc finger)"/>
    <property type="match status" value="3"/>
</dbReference>
<keyword evidence="1 3" id="KW-0479">Metal-binding</keyword>
<dbReference type="SUPFAM" id="SSF57850">
    <property type="entry name" value="RING/U-box"/>
    <property type="match status" value="1"/>
</dbReference>
<dbReference type="PROSITE" id="PS50089">
    <property type="entry name" value="ZF_RING_2"/>
    <property type="match status" value="1"/>
</dbReference>
<dbReference type="GO" id="GO:0008270">
    <property type="term" value="F:zinc ion binding"/>
    <property type="evidence" value="ECO:0007669"/>
    <property type="project" value="UniProtKB-KW"/>
</dbReference>
<evidence type="ECO:0000256" key="1">
    <source>
        <dbReference type="ARBA" id="ARBA00022771"/>
    </source>
</evidence>
<accession>A0A0K2T7H1</accession>
<dbReference type="AlphaFoldDB" id="A0A0K2T7H1"/>
<keyword evidence="5" id="KW-1133">Transmembrane helix</keyword>
<dbReference type="PANTHER" id="PTHR12420">
    <property type="entry name" value="PHD FINGER PROTEIN"/>
    <property type="match status" value="1"/>
</dbReference>
<dbReference type="PANTHER" id="PTHR12420:SF42">
    <property type="entry name" value="G2_M PHASE-SPECIFIC E3 UBIQUITIN-PROTEIN LIGASE"/>
    <property type="match status" value="1"/>
</dbReference>
<proteinExistence type="predicted"/>